<dbReference type="PROSITE" id="PS51819">
    <property type="entry name" value="VOC"/>
    <property type="match status" value="1"/>
</dbReference>
<dbReference type="OrthoDB" id="2691474at2"/>
<name>A0A328C9H1_9DELT</name>
<comment type="caution">
    <text evidence="2">The sequence shown here is derived from an EMBL/GenBank/DDBJ whole genome shotgun (WGS) entry which is preliminary data.</text>
</comment>
<dbReference type="InterPro" id="IPR037523">
    <property type="entry name" value="VOC_core"/>
</dbReference>
<reference evidence="2 3" key="1">
    <citation type="submission" date="2018-05" db="EMBL/GenBank/DDBJ databases">
        <title>Lujinxingia marina gen. nov. sp. nov., a new facultative anaerobic member of the class Deltaproteobacteria, and proposal of Lujinxingaceae fam. nov.</title>
        <authorList>
            <person name="Li C.-M."/>
        </authorList>
    </citation>
    <scope>NUCLEOTIDE SEQUENCE [LARGE SCALE GENOMIC DNA]</scope>
    <source>
        <strain evidence="2 3">B210</strain>
    </source>
</reference>
<protein>
    <recommendedName>
        <fullName evidence="1">VOC domain-containing protein</fullName>
    </recommendedName>
</protein>
<dbReference type="SUPFAM" id="SSF54593">
    <property type="entry name" value="Glyoxalase/Bleomycin resistance protein/Dihydroxybiphenyl dioxygenase"/>
    <property type="match status" value="1"/>
</dbReference>
<evidence type="ECO:0000313" key="3">
    <source>
        <dbReference type="Proteomes" id="UP000249169"/>
    </source>
</evidence>
<dbReference type="Gene3D" id="3.10.180.10">
    <property type="entry name" value="2,3-Dihydroxybiphenyl 1,2-Dioxygenase, domain 1"/>
    <property type="match status" value="1"/>
</dbReference>
<dbReference type="InterPro" id="IPR029068">
    <property type="entry name" value="Glyas_Bleomycin-R_OHBP_Dase"/>
</dbReference>
<proteinExistence type="predicted"/>
<dbReference type="AlphaFoldDB" id="A0A328C9H1"/>
<dbReference type="EMBL" id="QHKO01000001">
    <property type="protein sequence ID" value="RAL25115.1"/>
    <property type="molecule type" value="Genomic_DNA"/>
</dbReference>
<dbReference type="RefSeq" id="WP_111728287.1">
    <property type="nucleotide sequence ID" value="NZ_QHKO01000001.1"/>
</dbReference>
<gene>
    <name evidence="2" type="ORF">DL240_02560</name>
</gene>
<dbReference type="Proteomes" id="UP000249169">
    <property type="component" value="Unassembled WGS sequence"/>
</dbReference>
<keyword evidence="3" id="KW-1185">Reference proteome</keyword>
<sequence length="123" mass="13278">MKVLGIRFCQVSAEGRAQAEFLRKLGLAERAMERPEGVPPESFMGAIFPAGESWVEIWEEGEGMAAGTMLQVVVDDADAFAAHARQQGLSPQGPMDLHGERIYFASAPGGLQISFQSKLPEGE</sequence>
<evidence type="ECO:0000313" key="2">
    <source>
        <dbReference type="EMBL" id="RAL25115.1"/>
    </source>
</evidence>
<organism evidence="2 3">
    <name type="scientific">Lujinxingia litoralis</name>
    <dbReference type="NCBI Taxonomy" id="2211119"/>
    <lineage>
        <taxon>Bacteria</taxon>
        <taxon>Deltaproteobacteria</taxon>
        <taxon>Bradymonadales</taxon>
        <taxon>Lujinxingiaceae</taxon>
        <taxon>Lujinxingia</taxon>
    </lineage>
</organism>
<accession>A0A328C9H1</accession>
<feature type="domain" description="VOC" evidence="1">
    <location>
        <begin position="2"/>
        <end position="118"/>
    </location>
</feature>
<evidence type="ECO:0000259" key="1">
    <source>
        <dbReference type="PROSITE" id="PS51819"/>
    </source>
</evidence>